<dbReference type="PANTHER" id="PTHR39181">
    <property type="entry name" value="TYROSINE-PROTEIN PHOSPHATASE YWQE"/>
    <property type="match status" value="1"/>
</dbReference>
<keyword evidence="2 5" id="KW-0378">Hydrolase</keyword>
<dbReference type="PANTHER" id="PTHR39181:SF1">
    <property type="entry name" value="TYROSINE-PROTEIN PHOSPHATASE YWQE"/>
    <property type="match status" value="1"/>
</dbReference>
<evidence type="ECO:0000256" key="1">
    <source>
        <dbReference type="ARBA" id="ARBA00005750"/>
    </source>
</evidence>
<comment type="caution">
    <text evidence="6">The sequence shown here is derived from an EMBL/GenBank/DDBJ whole genome shotgun (WGS) entry which is preliminary data.</text>
</comment>
<evidence type="ECO:0000256" key="5">
    <source>
        <dbReference type="PIRNR" id="PIRNR016557"/>
    </source>
</evidence>
<name>A0ABU9VP33_9BACI</name>
<dbReference type="RefSeq" id="WP_343131582.1">
    <property type="nucleotide sequence ID" value="NZ_JBCITK010000001.1"/>
</dbReference>
<dbReference type="SUPFAM" id="SSF89550">
    <property type="entry name" value="PHP domain-like"/>
    <property type="match status" value="1"/>
</dbReference>
<accession>A0ABU9VP33</accession>
<dbReference type="EC" id="3.1.3.48" evidence="5"/>
<dbReference type="InterPro" id="IPR016667">
    <property type="entry name" value="Caps_polysacc_synth_CpsB/CapC"/>
</dbReference>
<dbReference type="Pfam" id="PF19567">
    <property type="entry name" value="CpsB_CapC"/>
    <property type="match status" value="1"/>
</dbReference>
<comment type="similarity">
    <text evidence="1 5">Belongs to the metallo-dependent hydrolases superfamily. CpsB/CapC family.</text>
</comment>
<dbReference type="Proteomes" id="UP001418796">
    <property type="component" value="Unassembled WGS sequence"/>
</dbReference>
<dbReference type="InterPro" id="IPR016195">
    <property type="entry name" value="Pol/histidinol_Pase-like"/>
</dbReference>
<sequence length="258" mass="28861">MIDIHSHILPGLDDGASSLTHSVEMARTAVEEGITTIIATPHHANPYFDTTLEQMLAGVESVNEALQAEKIPLVVKPGQEIRLFGELIDHLALGRSVPLTGEGRYVLVEFPTNSVPAYSERLFYDLAVQGYTPVIAHPERNSVFLDKPHKLFEFVRNGALSQITTSSVTGHFGKTIQAFTNQLMEANLAHILASDAHNLQARTFRMKAASDLIEEEHGTDLLYQFQENAELLVRNQNLIIHPPEPIQKKKKKRFSFFR</sequence>
<evidence type="ECO:0000256" key="4">
    <source>
        <dbReference type="ARBA" id="ARBA00051722"/>
    </source>
</evidence>
<proteinExistence type="inferred from homology"/>
<evidence type="ECO:0000313" key="7">
    <source>
        <dbReference type="Proteomes" id="UP001418796"/>
    </source>
</evidence>
<evidence type="ECO:0000256" key="3">
    <source>
        <dbReference type="ARBA" id="ARBA00022912"/>
    </source>
</evidence>
<comment type="catalytic activity">
    <reaction evidence="4 5">
        <text>O-phospho-L-tyrosyl-[protein] + H2O = L-tyrosyl-[protein] + phosphate</text>
        <dbReference type="Rhea" id="RHEA:10684"/>
        <dbReference type="Rhea" id="RHEA-COMP:10136"/>
        <dbReference type="Rhea" id="RHEA-COMP:20101"/>
        <dbReference type="ChEBI" id="CHEBI:15377"/>
        <dbReference type="ChEBI" id="CHEBI:43474"/>
        <dbReference type="ChEBI" id="CHEBI:46858"/>
        <dbReference type="ChEBI" id="CHEBI:61978"/>
        <dbReference type="EC" id="3.1.3.48"/>
    </reaction>
</comment>
<evidence type="ECO:0000256" key="2">
    <source>
        <dbReference type="ARBA" id="ARBA00022801"/>
    </source>
</evidence>
<dbReference type="GO" id="GO:0004725">
    <property type="term" value="F:protein tyrosine phosphatase activity"/>
    <property type="evidence" value="ECO:0007669"/>
    <property type="project" value="UniProtKB-EC"/>
</dbReference>
<keyword evidence="7" id="KW-1185">Reference proteome</keyword>
<dbReference type="EMBL" id="JBCITK010000001">
    <property type="protein sequence ID" value="MEN0644958.1"/>
    <property type="molecule type" value="Genomic_DNA"/>
</dbReference>
<evidence type="ECO:0000313" key="6">
    <source>
        <dbReference type="EMBL" id="MEN0644958.1"/>
    </source>
</evidence>
<reference evidence="6 7" key="1">
    <citation type="submission" date="2024-03" db="EMBL/GenBank/DDBJ databases">
        <title>Bacilli Hybrid Assemblies.</title>
        <authorList>
            <person name="Kovac J."/>
        </authorList>
    </citation>
    <scope>NUCLEOTIDE SEQUENCE [LARGE SCALE GENOMIC DNA]</scope>
    <source>
        <strain evidence="6 7">FSL R7-0666</strain>
    </source>
</reference>
<gene>
    <name evidence="6" type="ORF">MKY91_17515</name>
</gene>
<dbReference type="PIRSF" id="PIRSF016557">
    <property type="entry name" value="Caps_synth_CpsB"/>
    <property type="match status" value="1"/>
</dbReference>
<protein>
    <recommendedName>
        <fullName evidence="5">Tyrosine-protein phosphatase</fullName>
        <ecNumber evidence="5">3.1.3.48</ecNumber>
    </recommendedName>
</protein>
<keyword evidence="3 5" id="KW-0904">Protein phosphatase</keyword>
<organism evidence="6 7">
    <name type="scientific">Alkalicoccobacillus gibsonii</name>
    <dbReference type="NCBI Taxonomy" id="79881"/>
    <lineage>
        <taxon>Bacteria</taxon>
        <taxon>Bacillati</taxon>
        <taxon>Bacillota</taxon>
        <taxon>Bacilli</taxon>
        <taxon>Bacillales</taxon>
        <taxon>Bacillaceae</taxon>
        <taxon>Alkalicoccobacillus</taxon>
    </lineage>
</organism>
<dbReference type="Gene3D" id="3.20.20.140">
    <property type="entry name" value="Metal-dependent hydrolases"/>
    <property type="match status" value="1"/>
</dbReference>